<sequence>MNDVEVENYPQTGVTTTVKEYCQTDAWIPSEDKSMVKMISQDLYFSGVARDVGLSLFVDASVNCEHLDLASGKKYVVPHYLHDINFDIDDSGKTAVNLGCGQEWNPVHRITPVRVDYREEVEPDLRMDLRDMSGIEDSSFDYVYSKHTLEHFQAQEAKRILSEMVRICKSGGEIHLNLPNVVLALKYLEAGNDHETFWWHLYGRHEADWDVHHTGFTSTRIGKWLTEMGLKGVIFEDKLNLLVRAFKPPLPEWFDEFQVLFEKNRT</sequence>
<dbReference type="EMBL" id="BARS01026702">
    <property type="protein sequence ID" value="GAG03575.1"/>
    <property type="molecule type" value="Genomic_DNA"/>
</dbReference>
<accession>X0UDC0</accession>
<reference evidence="2" key="1">
    <citation type="journal article" date="2014" name="Front. Microbiol.">
        <title>High frequency of phylogenetically diverse reductive dehalogenase-homologous genes in deep subseafloor sedimentary metagenomes.</title>
        <authorList>
            <person name="Kawai M."/>
            <person name="Futagami T."/>
            <person name="Toyoda A."/>
            <person name="Takaki Y."/>
            <person name="Nishi S."/>
            <person name="Hori S."/>
            <person name="Arai W."/>
            <person name="Tsubouchi T."/>
            <person name="Morono Y."/>
            <person name="Uchiyama I."/>
            <person name="Ito T."/>
            <person name="Fujiyama A."/>
            <person name="Inagaki F."/>
            <person name="Takami H."/>
        </authorList>
    </citation>
    <scope>NUCLEOTIDE SEQUENCE</scope>
    <source>
        <strain evidence="2">Expedition CK06-06</strain>
    </source>
</reference>
<organism evidence="2">
    <name type="scientific">marine sediment metagenome</name>
    <dbReference type="NCBI Taxonomy" id="412755"/>
    <lineage>
        <taxon>unclassified sequences</taxon>
        <taxon>metagenomes</taxon>
        <taxon>ecological metagenomes</taxon>
    </lineage>
</organism>
<dbReference type="InterPro" id="IPR029063">
    <property type="entry name" value="SAM-dependent_MTases_sf"/>
</dbReference>
<proteinExistence type="predicted"/>
<dbReference type="AlphaFoldDB" id="X0UDC0"/>
<dbReference type="SUPFAM" id="SSF53335">
    <property type="entry name" value="S-adenosyl-L-methionine-dependent methyltransferases"/>
    <property type="match status" value="1"/>
</dbReference>
<gene>
    <name evidence="2" type="ORF">S01H1_42051</name>
</gene>
<name>X0UDC0_9ZZZZ</name>
<protein>
    <recommendedName>
        <fullName evidence="1">Methyltransferase type 11 domain-containing protein</fullName>
    </recommendedName>
</protein>
<feature type="non-terminal residue" evidence="2">
    <location>
        <position position="266"/>
    </location>
</feature>
<dbReference type="Gene3D" id="3.40.50.150">
    <property type="entry name" value="Vaccinia Virus protein VP39"/>
    <property type="match status" value="1"/>
</dbReference>
<feature type="domain" description="Methyltransferase type 11" evidence="1">
    <location>
        <begin position="125"/>
        <end position="174"/>
    </location>
</feature>
<dbReference type="Pfam" id="PF08241">
    <property type="entry name" value="Methyltransf_11"/>
    <property type="match status" value="1"/>
</dbReference>
<dbReference type="GO" id="GO:0008757">
    <property type="term" value="F:S-adenosylmethionine-dependent methyltransferase activity"/>
    <property type="evidence" value="ECO:0007669"/>
    <property type="project" value="InterPro"/>
</dbReference>
<dbReference type="InterPro" id="IPR013216">
    <property type="entry name" value="Methyltransf_11"/>
</dbReference>
<evidence type="ECO:0000259" key="1">
    <source>
        <dbReference type="Pfam" id="PF08241"/>
    </source>
</evidence>
<evidence type="ECO:0000313" key="2">
    <source>
        <dbReference type="EMBL" id="GAG03575.1"/>
    </source>
</evidence>
<comment type="caution">
    <text evidence="2">The sequence shown here is derived from an EMBL/GenBank/DDBJ whole genome shotgun (WGS) entry which is preliminary data.</text>
</comment>